<organism evidence="2 3">
    <name type="scientific">Corallococcus macrosporus DSM 14697</name>
    <dbReference type="NCBI Taxonomy" id="1189310"/>
    <lineage>
        <taxon>Bacteria</taxon>
        <taxon>Pseudomonadati</taxon>
        <taxon>Myxococcota</taxon>
        <taxon>Myxococcia</taxon>
        <taxon>Myxococcales</taxon>
        <taxon>Cystobacterineae</taxon>
        <taxon>Myxococcaceae</taxon>
        <taxon>Corallococcus</taxon>
    </lineage>
</organism>
<dbReference type="KEGG" id="mmas:MYMAC_001613"/>
<sequence>MTMISRKYPKSAQSPSNPWFDIDAAPSFCGGLRANSKSPPDSR</sequence>
<evidence type="ECO:0000313" key="3">
    <source>
        <dbReference type="Proteomes" id="UP000217343"/>
    </source>
</evidence>
<evidence type="ECO:0000313" key="2">
    <source>
        <dbReference type="EMBL" id="ATB46021.1"/>
    </source>
</evidence>
<feature type="region of interest" description="Disordered" evidence="1">
    <location>
        <begin position="1"/>
        <end position="20"/>
    </location>
</feature>
<accession>A0A250JRL5</accession>
<dbReference type="AlphaFoldDB" id="A0A250JRL5"/>
<name>A0A250JRL5_9BACT</name>
<evidence type="ECO:0000256" key="1">
    <source>
        <dbReference type="SAM" id="MobiDB-lite"/>
    </source>
</evidence>
<dbReference type="Proteomes" id="UP000217343">
    <property type="component" value="Chromosome"/>
</dbReference>
<keyword evidence="3" id="KW-1185">Reference proteome</keyword>
<protein>
    <submittedName>
        <fullName evidence="2">Uncharacterized protein</fullName>
    </submittedName>
</protein>
<dbReference type="EMBL" id="CP022203">
    <property type="protein sequence ID" value="ATB46021.1"/>
    <property type="molecule type" value="Genomic_DNA"/>
</dbReference>
<reference evidence="2 3" key="1">
    <citation type="submission" date="2017-06" db="EMBL/GenBank/DDBJ databases">
        <title>Sequencing and comparative analysis of myxobacterial genomes.</title>
        <authorList>
            <person name="Rupp O."/>
            <person name="Goesmann A."/>
            <person name="Sogaard-Andersen L."/>
        </authorList>
    </citation>
    <scope>NUCLEOTIDE SEQUENCE [LARGE SCALE GENOMIC DNA]</scope>
    <source>
        <strain evidence="2 3">DSM 14697</strain>
    </source>
</reference>
<proteinExistence type="predicted"/>
<gene>
    <name evidence="2" type="ORF">MYMAC_001613</name>
</gene>